<dbReference type="EMBL" id="QEFB01000011">
    <property type="protein sequence ID" value="PWC06580.1"/>
    <property type="molecule type" value="Genomic_DNA"/>
</dbReference>
<name>A0A2U1TCP6_9MICO</name>
<evidence type="ECO:0000256" key="1">
    <source>
        <dbReference type="ARBA" id="ARBA00006817"/>
    </source>
</evidence>
<accession>A0A2U1TCP6</accession>
<protein>
    <submittedName>
        <fullName evidence="3">Polyketide cyclase</fullName>
    </submittedName>
</protein>
<dbReference type="Proteomes" id="UP000244962">
    <property type="component" value="Unassembled WGS sequence"/>
</dbReference>
<proteinExistence type="inferred from homology"/>
<reference evidence="4" key="1">
    <citation type="submission" date="2018-04" db="EMBL/GenBank/DDBJ databases">
        <authorList>
            <person name="Liu S."/>
            <person name="Wang Z."/>
            <person name="Li J."/>
        </authorList>
    </citation>
    <scope>NUCLEOTIDE SEQUENCE [LARGE SCALE GENOMIC DNA]</scope>
    <source>
        <strain evidence="4">622</strain>
    </source>
</reference>
<dbReference type="CDD" id="cd07814">
    <property type="entry name" value="SRPBCC_CalC_Aha1-like"/>
    <property type="match status" value="1"/>
</dbReference>
<dbReference type="InterPro" id="IPR013538">
    <property type="entry name" value="ASHA1/2-like_C"/>
</dbReference>
<gene>
    <name evidence="3" type="ORF">DF223_09925</name>
</gene>
<dbReference type="RefSeq" id="WP_108963040.1">
    <property type="nucleotide sequence ID" value="NZ_QEFB01000011.1"/>
</dbReference>
<evidence type="ECO:0000313" key="3">
    <source>
        <dbReference type="EMBL" id="PWC06580.1"/>
    </source>
</evidence>
<dbReference type="Pfam" id="PF08327">
    <property type="entry name" value="AHSA1"/>
    <property type="match status" value="1"/>
</dbReference>
<organism evidence="3 4">
    <name type="scientific">Mycetocola zhujimingii</name>
    <dbReference type="NCBI Taxonomy" id="2079792"/>
    <lineage>
        <taxon>Bacteria</taxon>
        <taxon>Bacillati</taxon>
        <taxon>Actinomycetota</taxon>
        <taxon>Actinomycetes</taxon>
        <taxon>Micrococcales</taxon>
        <taxon>Microbacteriaceae</taxon>
        <taxon>Mycetocola</taxon>
    </lineage>
</organism>
<sequence>MTLVNSRTDVKNLTLTFITEFEAPVERVWQVWEDPRQLERWWGPPTVPATFERFEFRPGGEARYYMTTPDGSKPRGWWKFLTMDAPNRLEFVDGFADDNGDPLDVDDVAAVVATLEPFDGGTRMTLVNTFSSTEQLEAMVEMGMVEGLTEALGQIDAVLAESAVSH</sequence>
<evidence type="ECO:0000313" key="4">
    <source>
        <dbReference type="Proteomes" id="UP000244962"/>
    </source>
</evidence>
<keyword evidence="4" id="KW-1185">Reference proteome</keyword>
<comment type="caution">
    <text evidence="3">The sequence shown here is derived from an EMBL/GenBank/DDBJ whole genome shotgun (WGS) entry which is preliminary data.</text>
</comment>
<dbReference type="SUPFAM" id="SSF55961">
    <property type="entry name" value="Bet v1-like"/>
    <property type="match status" value="1"/>
</dbReference>
<dbReference type="AlphaFoldDB" id="A0A2U1TCP6"/>
<feature type="domain" description="Activator of Hsp90 ATPase homologue 1/2-like C-terminal" evidence="2">
    <location>
        <begin position="23"/>
        <end position="159"/>
    </location>
</feature>
<comment type="similarity">
    <text evidence="1">Belongs to the AHA1 family.</text>
</comment>
<dbReference type="InterPro" id="IPR023393">
    <property type="entry name" value="START-like_dom_sf"/>
</dbReference>
<dbReference type="Gene3D" id="3.30.530.20">
    <property type="match status" value="1"/>
</dbReference>
<evidence type="ECO:0000259" key="2">
    <source>
        <dbReference type="Pfam" id="PF08327"/>
    </source>
</evidence>